<name>A0A919K9Z1_9ACTN</name>
<accession>A0A919K9Z1</accession>
<dbReference type="GO" id="GO:0016746">
    <property type="term" value="F:acyltransferase activity"/>
    <property type="evidence" value="ECO:0007669"/>
    <property type="project" value="UniProtKB-KW"/>
</dbReference>
<dbReference type="Pfam" id="PF00132">
    <property type="entry name" value="Hexapep"/>
    <property type="match status" value="3"/>
</dbReference>
<comment type="caution">
    <text evidence="3">The sequence shown here is derived from an EMBL/GenBank/DDBJ whole genome shotgun (WGS) entry which is preliminary data.</text>
</comment>
<gene>
    <name evidence="3" type="ORF">Ari01nite_88840</name>
</gene>
<dbReference type="CDD" id="cd03358">
    <property type="entry name" value="LbH_WxcM_N_like"/>
    <property type="match status" value="1"/>
</dbReference>
<dbReference type="EMBL" id="BOMV01000104">
    <property type="protein sequence ID" value="GIF01420.1"/>
    <property type="molecule type" value="Genomic_DNA"/>
</dbReference>
<proteinExistence type="predicted"/>
<dbReference type="PANTHER" id="PTHR43300:SF4">
    <property type="entry name" value="ACYL-[ACYL-CARRIER-PROTEIN]--UDP-N-ACETYLGLUCOSAMINE O-ACYLTRANSFERASE"/>
    <property type="match status" value="1"/>
</dbReference>
<evidence type="ECO:0000313" key="3">
    <source>
        <dbReference type="EMBL" id="GIF01420.1"/>
    </source>
</evidence>
<dbReference type="SUPFAM" id="SSF51161">
    <property type="entry name" value="Trimeric LpxA-like enzymes"/>
    <property type="match status" value="1"/>
</dbReference>
<dbReference type="Proteomes" id="UP000636960">
    <property type="component" value="Unassembled WGS sequence"/>
</dbReference>
<dbReference type="AlphaFoldDB" id="A0A919K9Z1"/>
<keyword evidence="3" id="KW-0012">Acyltransferase</keyword>
<dbReference type="PROSITE" id="PS00101">
    <property type="entry name" value="HEXAPEP_TRANSFERASES"/>
    <property type="match status" value="1"/>
</dbReference>
<dbReference type="InterPro" id="IPR050179">
    <property type="entry name" value="Trans_hexapeptide_repeat"/>
</dbReference>
<dbReference type="InterPro" id="IPR001451">
    <property type="entry name" value="Hexapep"/>
</dbReference>
<sequence length="210" mass="22262">MTGHEIDANVTVGYPVTGHPDRPLRLGPGARLRSGSVLYDATVIGARFATGHNVVVREDCTIGDDTSIWSNTVIDYGTRIGDRVKIHSNCYIAQFTVIEDDVFLAPGVTIANDLYPGDDRSAKLMTGPTICAGAQIGVNVTILPFVRIGAGAIIGSGAVVTRDIPDGMVAYGNPAAVQRPVRDLPDIVERVSAMPAPAQRRMRPAENGRA</sequence>
<dbReference type="Gene3D" id="2.160.10.10">
    <property type="entry name" value="Hexapeptide repeat proteins"/>
    <property type="match status" value="1"/>
</dbReference>
<evidence type="ECO:0000256" key="1">
    <source>
        <dbReference type="ARBA" id="ARBA00022679"/>
    </source>
</evidence>
<keyword evidence="1" id="KW-0808">Transferase</keyword>
<keyword evidence="2" id="KW-0677">Repeat</keyword>
<dbReference type="PANTHER" id="PTHR43300">
    <property type="entry name" value="ACETYLTRANSFERASE"/>
    <property type="match status" value="1"/>
</dbReference>
<dbReference type="InterPro" id="IPR011004">
    <property type="entry name" value="Trimer_LpxA-like_sf"/>
</dbReference>
<organism evidence="3 4">
    <name type="scientific">Paractinoplanes rishiriensis</name>
    <dbReference type="NCBI Taxonomy" id="1050105"/>
    <lineage>
        <taxon>Bacteria</taxon>
        <taxon>Bacillati</taxon>
        <taxon>Actinomycetota</taxon>
        <taxon>Actinomycetes</taxon>
        <taxon>Micromonosporales</taxon>
        <taxon>Micromonosporaceae</taxon>
        <taxon>Paractinoplanes</taxon>
    </lineage>
</organism>
<protein>
    <submittedName>
        <fullName evidence="3">Acyltransferase</fullName>
    </submittedName>
</protein>
<evidence type="ECO:0000313" key="4">
    <source>
        <dbReference type="Proteomes" id="UP000636960"/>
    </source>
</evidence>
<keyword evidence="4" id="KW-1185">Reference proteome</keyword>
<evidence type="ECO:0000256" key="2">
    <source>
        <dbReference type="ARBA" id="ARBA00022737"/>
    </source>
</evidence>
<dbReference type="RefSeq" id="WP_203790156.1">
    <property type="nucleotide sequence ID" value="NZ_BOMV01000104.1"/>
</dbReference>
<reference evidence="3" key="1">
    <citation type="submission" date="2021-01" db="EMBL/GenBank/DDBJ databases">
        <title>Whole genome shotgun sequence of Actinoplanes rishiriensis NBRC 108556.</title>
        <authorList>
            <person name="Komaki H."/>
            <person name="Tamura T."/>
        </authorList>
    </citation>
    <scope>NUCLEOTIDE SEQUENCE</scope>
    <source>
        <strain evidence="3">NBRC 108556</strain>
    </source>
</reference>
<dbReference type="InterPro" id="IPR018357">
    <property type="entry name" value="Hexapep_transf_CS"/>
</dbReference>